<dbReference type="UniPathway" id="UPA00096"/>
<keyword evidence="11" id="KW-0560">Oxidoreductase</keyword>
<dbReference type="Proteomes" id="UP000001593">
    <property type="component" value="Unassembled WGS sequence"/>
</dbReference>
<dbReference type="GO" id="GO:0030151">
    <property type="term" value="F:molybdenum ion binding"/>
    <property type="evidence" value="ECO:0007669"/>
    <property type="project" value="InterPro"/>
</dbReference>
<dbReference type="GO" id="GO:0043546">
    <property type="term" value="F:molybdopterin cofactor binding"/>
    <property type="evidence" value="ECO:0000318"/>
    <property type="project" value="GO_Central"/>
</dbReference>
<feature type="region of interest" description="Disordered" evidence="15">
    <location>
        <begin position="90"/>
        <end position="115"/>
    </location>
</feature>
<dbReference type="SUPFAM" id="SSF55856">
    <property type="entry name" value="Cytochrome b5-like heme/steroid binding domain"/>
    <property type="match status" value="1"/>
</dbReference>
<evidence type="ECO:0000256" key="12">
    <source>
        <dbReference type="ARBA" id="ARBA00023004"/>
    </source>
</evidence>
<evidence type="ECO:0000256" key="10">
    <source>
        <dbReference type="ARBA" id="ARBA00022723"/>
    </source>
</evidence>
<dbReference type="PANTHER" id="PTHR19372">
    <property type="entry name" value="SULFITE REDUCTASE"/>
    <property type="match status" value="1"/>
</dbReference>
<dbReference type="STRING" id="45351.A7RTU7"/>
<dbReference type="Gene3D" id="2.60.40.650">
    <property type="match status" value="1"/>
</dbReference>
<dbReference type="PRINTS" id="PR00363">
    <property type="entry name" value="CYTOCHROMEB5"/>
</dbReference>
<evidence type="ECO:0000313" key="18">
    <source>
        <dbReference type="Proteomes" id="UP000001593"/>
    </source>
</evidence>
<evidence type="ECO:0000256" key="14">
    <source>
        <dbReference type="RuleBase" id="RU362121"/>
    </source>
</evidence>
<dbReference type="PROSITE" id="PS00559">
    <property type="entry name" value="MOLYBDOPTERIN_EUK"/>
    <property type="match status" value="1"/>
</dbReference>
<dbReference type="Gene3D" id="3.10.120.10">
    <property type="entry name" value="Cytochrome b5-like heme/steroid binding domain"/>
    <property type="match status" value="1"/>
</dbReference>
<proteinExistence type="inferred from homology"/>
<dbReference type="InterPro" id="IPR036374">
    <property type="entry name" value="OxRdtase_Mopterin-bd_sf"/>
</dbReference>
<name>A7RTU7_NEMVE</name>
<comment type="cofactor">
    <cofactor evidence="2">
        <name>heme b</name>
        <dbReference type="ChEBI" id="CHEBI:60344"/>
    </cofactor>
</comment>
<evidence type="ECO:0000256" key="3">
    <source>
        <dbReference type="ARBA" id="ARBA00004569"/>
    </source>
</evidence>
<evidence type="ECO:0000256" key="8">
    <source>
        <dbReference type="ARBA" id="ARBA00022505"/>
    </source>
</evidence>
<dbReference type="EMBL" id="DS469538">
    <property type="protein sequence ID" value="EDO45092.1"/>
    <property type="molecule type" value="Genomic_DNA"/>
</dbReference>
<keyword evidence="12 14" id="KW-0408">Iron</keyword>
<dbReference type="eggNOG" id="KOG4576">
    <property type="taxonomic scope" value="Eukaryota"/>
</dbReference>
<dbReference type="PRINTS" id="PR00407">
    <property type="entry name" value="EUMOPTERIN"/>
</dbReference>
<comment type="pathway">
    <text evidence="5">Energy metabolism; sulfur metabolism.</text>
</comment>
<evidence type="ECO:0000256" key="11">
    <source>
        <dbReference type="ARBA" id="ARBA00023002"/>
    </source>
</evidence>
<gene>
    <name evidence="17" type="ORF">NEMVEDRAFT_v1g228729</name>
</gene>
<dbReference type="GO" id="GO:0008482">
    <property type="term" value="F:sulfite oxidase activity"/>
    <property type="evidence" value="ECO:0000318"/>
    <property type="project" value="GO_Central"/>
</dbReference>
<dbReference type="OMA" id="TWHVAEL"/>
<dbReference type="PROSITE" id="PS00191">
    <property type="entry name" value="CYTOCHROME_B5_1"/>
    <property type="match status" value="1"/>
</dbReference>
<comment type="pathway">
    <text evidence="4">Sulfur metabolism.</text>
</comment>
<dbReference type="InParanoid" id="A7RTU7"/>
<keyword evidence="9 14" id="KW-0349">Heme</keyword>
<dbReference type="PROSITE" id="PS50255">
    <property type="entry name" value="CYTOCHROME_B5_2"/>
    <property type="match status" value="1"/>
</dbReference>
<dbReference type="PANTHER" id="PTHR19372:SF7">
    <property type="entry name" value="SULFITE OXIDASE, MITOCHONDRIAL"/>
    <property type="match status" value="1"/>
</dbReference>
<dbReference type="CDD" id="cd02111">
    <property type="entry name" value="eukary_SO_Moco"/>
    <property type="match status" value="1"/>
</dbReference>
<evidence type="ECO:0000259" key="16">
    <source>
        <dbReference type="PROSITE" id="PS50255"/>
    </source>
</evidence>
<comment type="cofactor">
    <cofactor evidence="1">
        <name>Mo-molybdopterin</name>
        <dbReference type="ChEBI" id="CHEBI:71302"/>
    </cofactor>
</comment>
<dbReference type="Gene3D" id="3.90.420.10">
    <property type="entry name" value="Oxidoreductase, molybdopterin-binding domain"/>
    <property type="match status" value="1"/>
</dbReference>
<dbReference type="InterPro" id="IPR008335">
    <property type="entry name" value="Mopterin_OxRdtase_euk"/>
</dbReference>
<evidence type="ECO:0000256" key="1">
    <source>
        <dbReference type="ARBA" id="ARBA00001924"/>
    </source>
</evidence>
<dbReference type="SUPFAM" id="SSF56524">
    <property type="entry name" value="Oxidoreductase molybdopterin-binding domain"/>
    <property type="match status" value="1"/>
</dbReference>
<dbReference type="InterPro" id="IPR014756">
    <property type="entry name" value="Ig_E-set"/>
</dbReference>
<evidence type="ECO:0000256" key="7">
    <source>
        <dbReference type="ARBA" id="ARBA00012505"/>
    </source>
</evidence>
<keyword evidence="10 14" id="KW-0479">Metal-binding</keyword>
<dbReference type="GO" id="GO:0005758">
    <property type="term" value="C:mitochondrial intermembrane space"/>
    <property type="evidence" value="ECO:0007669"/>
    <property type="project" value="UniProtKB-SubCell"/>
</dbReference>
<dbReference type="HOGENOM" id="CLU_003827_5_1_1"/>
<comment type="subunit">
    <text evidence="6">Homodimer.</text>
</comment>
<keyword evidence="18" id="KW-1185">Reference proteome</keyword>
<dbReference type="FunCoup" id="A7RTU7">
    <property type="interactions" value="371"/>
</dbReference>
<dbReference type="InterPro" id="IPR000572">
    <property type="entry name" value="OxRdtase_Mopterin-bd_dom"/>
</dbReference>
<accession>A7RTU7</accession>
<dbReference type="FunFam" id="3.90.420.10:FF:000002">
    <property type="entry name" value="sulfite oxidase, mitochondrial"/>
    <property type="match status" value="1"/>
</dbReference>
<dbReference type="InterPro" id="IPR018506">
    <property type="entry name" value="Cyt_B5_heme-BS"/>
</dbReference>
<keyword evidence="13" id="KW-0496">Mitochondrion</keyword>
<dbReference type="eggNOG" id="KOG0535">
    <property type="taxonomic scope" value="Eukaryota"/>
</dbReference>
<feature type="domain" description="Cytochrome b5 heme-binding" evidence="16">
    <location>
        <begin position="7"/>
        <end position="80"/>
    </location>
</feature>
<evidence type="ECO:0000256" key="6">
    <source>
        <dbReference type="ARBA" id="ARBA00011738"/>
    </source>
</evidence>
<dbReference type="PhylomeDB" id="A7RTU7"/>
<keyword evidence="8" id="KW-0500">Molybdenum</keyword>
<dbReference type="EC" id="1.8.3.1" evidence="7"/>
<evidence type="ECO:0000256" key="5">
    <source>
        <dbReference type="ARBA" id="ARBA00004971"/>
    </source>
</evidence>
<dbReference type="InterPro" id="IPR036400">
    <property type="entry name" value="Cyt_B5-like_heme/steroid_sf"/>
</dbReference>
<reference evidence="17 18" key="1">
    <citation type="journal article" date="2007" name="Science">
        <title>Sea anemone genome reveals ancestral eumetazoan gene repertoire and genomic organization.</title>
        <authorList>
            <person name="Putnam N.H."/>
            <person name="Srivastava M."/>
            <person name="Hellsten U."/>
            <person name="Dirks B."/>
            <person name="Chapman J."/>
            <person name="Salamov A."/>
            <person name="Terry A."/>
            <person name="Shapiro H."/>
            <person name="Lindquist E."/>
            <person name="Kapitonov V.V."/>
            <person name="Jurka J."/>
            <person name="Genikhovich G."/>
            <person name="Grigoriev I.V."/>
            <person name="Lucas S.M."/>
            <person name="Steele R.E."/>
            <person name="Finnerty J.R."/>
            <person name="Technau U."/>
            <person name="Martindale M.Q."/>
            <person name="Rokhsar D.S."/>
        </authorList>
    </citation>
    <scope>NUCLEOTIDE SEQUENCE [LARGE SCALE GENOMIC DNA]</scope>
    <source>
        <strain evidence="18">CH2 X CH6</strain>
    </source>
</reference>
<organism evidence="17 18">
    <name type="scientific">Nematostella vectensis</name>
    <name type="common">Starlet sea anemone</name>
    <dbReference type="NCBI Taxonomy" id="45351"/>
    <lineage>
        <taxon>Eukaryota</taxon>
        <taxon>Metazoa</taxon>
        <taxon>Cnidaria</taxon>
        <taxon>Anthozoa</taxon>
        <taxon>Hexacorallia</taxon>
        <taxon>Actiniaria</taxon>
        <taxon>Edwardsiidae</taxon>
        <taxon>Nematostella</taxon>
    </lineage>
</organism>
<evidence type="ECO:0000256" key="13">
    <source>
        <dbReference type="ARBA" id="ARBA00023128"/>
    </source>
</evidence>
<evidence type="ECO:0000256" key="2">
    <source>
        <dbReference type="ARBA" id="ARBA00001970"/>
    </source>
</evidence>
<evidence type="ECO:0000256" key="15">
    <source>
        <dbReference type="SAM" id="MobiDB-lite"/>
    </source>
</evidence>
<dbReference type="Pfam" id="PF03404">
    <property type="entry name" value="Mo-co_dimer"/>
    <property type="match status" value="1"/>
</dbReference>
<protein>
    <recommendedName>
        <fullName evidence="7">sulfite oxidase</fullName>
        <ecNumber evidence="7">1.8.3.1</ecNumber>
    </recommendedName>
</protein>
<dbReference type="AlphaFoldDB" id="A7RTU7"/>
<feature type="compositionally biased region" description="Basic and acidic residues" evidence="15">
    <location>
        <begin position="90"/>
        <end position="109"/>
    </location>
</feature>
<dbReference type="GO" id="GO:0006790">
    <property type="term" value="P:sulfur compound metabolic process"/>
    <property type="evidence" value="ECO:0000318"/>
    <property type="project" value="GO_Central"/>
</dbReference>
<dbReference type="InterPro" id="IPR022407">
    <property type="entry name" value="OxRdtase_Mopterin_BS"/>
</dbReference>
<dbReference type="InterPro" id="IPR005066">
    <property type="entry name" value="MoCF_OxRdtse_dimer"/>
</dbReference>
<dbReference type="GO" id="GO:0020037">
    <property type="term" value="F:heme binding"/>
    <property type="evidence" value="ECO:0000318"/>
    <property type="project" value="GO_Central"/>
</dbReference>
<evidence type="ECO:0000256" key="9">
    <source>
        <dbReference type="ARBA" id="ARBA00022617"/>
    </source>
</evidence>
<dbReference type="Pfam" id="PF00174">
    <property type="entry name" value="Oxidored_molyb"/>
    <property type="match status" value="1"/>
</dbReference>
<dbReference type="GO" id="GO:0005739">
    <property type="term" value="C:mitochondrion"/>
    <property type="evidence" value="ECO:0000318"/>
    <property type="project" value="GO_Central"/>
</dbReference>
<evidence type="ECO:0000256" key="4">
    <source>
        <dbReference type="ARBA" id="ARBA00004678"/>
    </source>
</evidence>
<comment type="subcellular location">
    <subcellularLocation>
        <location evidence="3">Mitochondrion intermembrane space</location>
    </subcellularLocation>
</comment>
<dbReference type="Pfam" id="PF00173">
    <property type="entry name" value="Cyt-b5"/>
    <property type="match status" value="1"/>
</dbReference>
<sequence length="472" mass="52546">MIFPPEKEVSKHNNRKSRIWVTYKGGVYDITDFIDGHPGGTSKIILAAGAALEPYWAMYAVHKKEEVLEILEEYRIGDLAHEDQVIEFKEDDPFKEDPERHPALKKNSEKPFNAEPPLQLLGDSYITPNELFFVRNHLPVPVIDPKLYRIEVTGEGVRTIKLSLEELKTKFKKHNIVSTIQCAGNRRSDMNRVKKVKGLDWSEGAISTAEWGGALLKDVLKYAGLSEDDVERLEINHVQFEGLDTDITGATYGASIPIQKAISSRGDVILAYEMNGKDIPRDHGYPVRAVAPGIVGARNVKWVSKVISSKEESPSHWQQNDYKGFAPCTDWDTVDFKSSPAIQDLPVTSAICQPLPGTLISRDEEEITLSGYAWSGGGRRVVRVDVSLDGGKNWSIATLDGKDQPPGRAWAWSLWSTTLPIPPDANKLDVVCKAVDESFNVQPDSVAPIWNLRGVLSNAWHRVSVSVVEDVD</sequence>
<dbReference type="SUPFAM" id="SSF81296">
    <property type="entry name" value="E set domains"/>
    <property type="match status" value="1"/>
</dbReference>
<comment type="similarity">
    <text evidence="14">Belongs to the cytochrome b5 family.</text>
</comment>
<dbReference type="InterPro" id="IPR001199">
    <property type="entry name" value="Cyt_B5-like_heme/steroid-bd"/>
</dbReference>
<dbReference type="FunFam" id="3.10.120.10:FF:000007">
    <property type="entry name" value="Sulfite oxidase, mitochondrial"/>
    <property type="match status" value="1"/>
</dbReference>
<dbReference type="SMART" id="SM01117">
    <property type="entry name" value="Cyt-b5"/>
    <property type="match status" value="1"/>
</dbReference>
<evidence type="ECO:0000313" key="17">
    <source>
        <dbReference type="EMBL" id="EDO45092.1"/>
    </source>
</evidence>